<dbReference type="RefSeq" id="WP_205044958.1">
    <property type="nucleotide sequence ID" value="NZ_CAJVAX010000018.1"/>
</dbReference>
<dbReference type="Gene3D" id="3.40.630.30">
    <property type="match status" value="1"/>
</dbReference>
<dbReference type="AlphaFoldDB" id="A0A9W4H2X0"/>
<dbReference type="InterPro" id="IPR051908">
    <property type="entry name" value="Ribosomal_N-acetyltransferase"/>
</dbReference>
<evidence type="ECO:0000313" key="2">
    <source>
        <dbReference type="EMBL" id="CAG7646170.1"/>
    </source>
</evidence>
<protein>
    <submittedName>
        <fullName evidence="2">RimJ/RimL family protein N-acetyltransferase</fullName>
    </submittedName>
</protein>
<dbReference type="Proteomes" id="UP001153328">
    <property type="component" value="Unassembled WGS sequence"/>
</dbReference>
<proteinExistence type="predicted"/>
<comment type="caution">
    <text evidence="2">The sequence shown here is derived from an EMBL/GenBank/DDBJ whole genome shotgun (WGS) entry which is preliminary data.</text>
</comment>
<feature type="domain" description="N-acetyltransferase" evidence="1">
    <location>
        <begin position="15"/>
        <end position="163"/>
    </location>
</feature>
<dbReference type="GO" id="GO:0005737">
    <property type="term" value="C:cytoplasm"/>
    <property type="evidence" value="ECO:0007669"/>
    <property type="project" value="TreeGrafter"/>
</dbReference>
<dbReference type="SUPFAM" id="SSF55729">
    <property type="entry name" value="Acyl-CoA N-acyltransferases (Nat)"/>
    <property type="match status" value="1"/>
</dbReference>
<dbReference type="GO" id="GO:0008999">
    <property type="term" value="F:protein-N-terminal-alanine acetyltransferase activity"/>
    <property type="evidence" value="ECO:0007669"/>
    <property type="project" value="TreeGrafter"/>
</dbReference>
<accession>A0A9W4H2X0</accession>
<dbReference type="PANTHER" id="PTHR43441">
    <property type="entry name" value="RIBOSOMAL-PROTEIN-SERINE ACETYLTRANSFERASE"/>
    <property type="match status" value="1"/>
</dbReference>
<reference evidence="2" key="1">
    <citation type="submission" date="2021-06" db="EMBL/GenBank/DDBJ databases">
        <authorList>
            <person name="Arsene-Ploetze F."/>
        </authorList>
    </citation>
    <scope>NUCLEOTIDE SEQUENCE</scope>
    <source>
        <strain evidence="2">SBRY1</strain>
    </source>
</reference>
<sequence length="180" mass="19564">MLRGGKVGLRARHDEDIPILRTELYDDVANASRAEGGPWRPMTPGSKDPRLVVDDTDEGRVLFSVVELAGDTLVGTAALWGIDTHNRGAHIGLGLLPAARGKGYGTDAVAALCQYGFVVRGLHRLQIETLADNIPMLRSAERNGFVREGVLRSAAWVMGEFLDEVLLGLLARDWKPDPQV</sequence>
<evidence type="ECO:0000313" key="3">
    <source>
        <dbReference type="Proteomes" id="UP001153328"/>
    </source>
</evidence>
<keyword evidence="3" id="KW-1185">Reference proteome</keyword>
<dbReference type="GO" id="GO:1990189">
    <property type="term" value="F:protein N-terminal-serine acetyltransferase activity"/>
    <property type="evidence" value="ECO:0007669"/>
    <property type="project" value="TreeGrafter"/>
</dbReference>
<dbReference type="Pfam" id="PF13302">
    <property type="entry name" value="Acetyltransf_3"/>
    <property type="match status" value="1"/>
</dbReference>
<dbReference type="EMBL" id="CAJVAX010000018">
    <property type="protein sequence ID" value="CAG7646170.1"/>
    <property type="molecule type" value="Genomic_DNA"/>
</dbReference>
<dbReference type="CDD" id="cd04301">
    <property type="entry name" value="NAT_SF"/>
    <property type="match status" value="1"/>
</dbReference>
<dbReference type="PROSITE" id="PS51186">
    <property type="entry name" value="GNAT"/>
    <property type="match status" value="1"/>
</dbReference>
<dbReference type="InterPro" id="IPR000182">
    <property type="entry name" value="GNAT_dom"/>
</dbReference>
<dbReference type="PANTHER" id="PTHR43441:SF11">
    <property type="entry name" value="RIBOSOMAL-PROTEIN-SERINE ACETYLTRANSFERASE"/>
    <property type="match status" value="1"/>
</dbReference>
<gene>
    <name evidence="2" type="ORF">SBRY_40344</name>
</gene>
<organism evidence="2 3">
    <name type="scientific">Actinacidiphila bryophytorum</name>
    <dbReference type="NCBI Taxonomy" id="1436133"/>
    <lineage>
        <taxon>Bacteria</taxon>
        <taxon>Bacillati</taxon>
        <taxon>Actinomycetota</taxon>
        <taxon>Actinomycetes</taxon>
        <taxon>Kitasatosporales</taxon>
        <taxon>Streptomycetaceae</taxon>
        <taxon>Actinacidiphila</taxon>
    </lineage>
</organism>
<name>A0A9W4H2X0_9ACTN</name>
<dbReference type="InterPro" id="IPR016181">
    <property type="entry name" value="Acyl_CoA_acyltransferase"/>
</dbReference>
<evidence type="ECO:0000259" key="1">
    <source>
        <dbReference type="PROSITE" id="PS51186"/>
    </source>
</evidence>